<protein>
    <submittedName>
        <fullName evidence="1">Uncharacterized protein</fullName>
    </submittedName>
</protein>
<comment type="caution">
    <text evidence="1">The sequence shown here is derived from an EMBL/GenBank/DDBJ whole genome shotgun (WGS) entry which is preliminary data.</text>
</comment>
<proteinExistence type="predicted"/>
<accession>A0ABU8KW60</accession>
<sequence>MPEPVAVSWPQPKDPLTHGFASAASRFFLSVIFFSQGWQPPDVASHFRMFYKNFTRVNI</sequence>
<dbReference type="EMBL" id="JAPYKS010000008">
    <property type="protein sequence ID" value="MEI9409665.1"/>
    <property type="molecule type" value="Genomic_DNA"/>
</dbReference>
<dbReference type="Proteomes" id="UP001387293">
    <property type="component" value="Unassembled WGS sequence"/>
</dbReference>
<evidence type="ECO:0000313" key="2">
    <source>
        <dbReference type="Proteomes" id="UP001387293"/>
    </source>
</evidence>
<organism evidence="1 2">
    <name type="scientific">Mesorhizobium salmacidum</name>
    <dbReference type="NCBI Taxonomy" id="3015171"/>
    <lineage>
        <taxon>Bacteria</taxon>
        <taxon>Pseudomonadati</taxon>
        <taxon>Pseudomonadota</taxon>
        <taxon>Alphaproteobacteria</taxon>
        <taxon>Hyphomicrobiales</taxon>
        <taxon>Phyllobacteriaceae</taxon>
        <taxon>Mesorhizobium</taxon>
    </lineage>
</organism>
<keyword evidence="2" id="KW-1185">Reference proteome</keyword>
<name>A0ABU8KW60_9HYPH</name>
<evidence type="ECO:0000313" key="1">
    <source>
        <dbReference type="EMBL" id="MEI9409665.1"/>
    </source>
</evidence>
<gene>
    <name evidence="1" type="ORF">O7A60_12905</name>
</gene>
<reference evidence="1 2" key="1">
    <citation type="submission" date="2022-12" db="EMBL/GenBank/DDBJ databases">
        <authorList>
            <person name="Muema E."/>
        </authorList>
    </citation>
    <scope>NUCLEOTIDE SEQUENCE [LARGE SCALE GENOMIC DNA]</scope>
    <source>
        <strain evidence="2">1326</strain>
    </source>
</reference>